<keyword evidence="2" id="KW-1133">Transmembrane helix</keyword>
<gene>
    <name evidence="3" type="ORF">SAMN05444362_102143</name>
</gene>
<dbReference type="Proteomes" id="UP000184480">
    <property type="component" value="Unassembled WGS sequence"/>
</dbReference>
<organism evidence="3 4">
    <name type="scientific">Dysgonomonas macrotermitis</name>
    <dbReference type="NCBI Taxonomy" id="1346286"/>
    <lineage>
        <taxon>Bacteria</taxon>
        <taxon>Pseudomonadati</taxon>
        <taxon>Bacteroidota</taxon>
        <taxon>Bacteroidia</taxon>
        <taxon>Bacteroidales</taxon>
        <taxon>Dysgonomonadaceae</taxon>
        <taxon>Dysgonomonas</taxon>
    </lineage>
</organism>
<evidence type="ECO:0000313" key="4">
    <source>
        <dbReference type="Proteomes" id="UP000184480"/>
    </source>
</evidence>
<keyword evidence="3" id="KW-0418">Kinase</keyword>
<dbReference type="SUPFAM" id="SSF53067">
    <property type="entry name" value="Actin-like ATPase domain"/>
    <property type="match status" value="1"/>
</dbReference>
<accession>A0A1M4W6M2</accession>
<reference evidence="4" key="1">
    <citation type="submission" date="2016-11" db="EMBL/GenBank/DDBJ databases">
        <authorList>
            <person name="Varghese N."/>
            <person name="Submissions S."/>
        </authorList>
    </citation>
    <scope>NUCLEOTIDE SEQUENCE [LARGE SCALE GENOMIC DNA]</scope>
    <source>
        <strain evidence="4">DSM 27370</strain>
    </source>
</reference>
<keyword evidence="2" id="KW-0812">Transmembrane</keyword>
<dbReference type="SUPFAM" id="SSF51182">
    <property type="entry name" value="RmlC-like cupins"/>
    <property type="match status" value="1"/>
</dbReference>
<proteinExistence type="inferred from homology"/>
<sequence>MPFYFDIIKKFFTFAFTYMFIHIQSYIYTYINMKKYYIGVDVGGSHICCALVEGDTGKIVDGSLINNEVDSNASYMQITEVWKATIAQTLQQTGNVEGIGIAIPGPFDYENGISLIEGVQKYDSLFAINIKETIRQAFPDRSKPVSFINDATGFALGEYYAGAAKNSKRSLIVTIGTGFGSTFLVEGNVMTEKSDSVPADGYLYNIPFGQSIADDYFSTRWFVGRWKAETGNIVSGVKEIAEYAINNDKRALNIFNEFSSNLAEFITPWLQKFDADTLIIGGSIAKASYLFLDNLKSILKNQKIDKTEVKICKLWDIAPITGSAMNVKAQLNKEDMIKKENIKRKTTQFLAPEKAQPTPQGDYDIYPGFPLAKGTIKSGAEALADYIAEQKTVIIDGYVGVFWNELIQQINEILIKKGVKAVWKNIDAAMKSSDEIAQMLVPYLGEEDSIFGKITDKKLIDWFDKDKLTKIQPEASADVNIIIGCGAQLAGWNGKLIYVDLPKNELQFRMRAGAATNLGADKVEDGRNMYKRFYFVDWIVLNEHKANILPRIDLVVDEQRPDNYLSMSGDDLRKGLSAMSKNFFRVRPWFEPGAWGGTWMKENIKQLNTDVPNLAWSFELMVLENGIMFESDNFRLEVSFDFLMFNNYKEVLGDCAERFKYNFPIRFDFLDTFDGGNLSVQCHPRPEYIAKEFGMPFTQDETYYILNVKNDPLVYLGFQEGVNPDEFHKALVYSQENAKEIDITKYVQVYHAKKHDLYLIPNGTIHASGKDNLVLEISSAPYIFTFKMYDWVRLDLDGRPRPINIDHGMKNVNFELQGQKVYDELISKPYVMELKDGFCLEHLPTHPEHFYDVYRYNFDKEITIETNGKCHVWMLVEGISVIVETADGMKQRFNYAETFVIPAAAKSYKIINEGNTQAMMVKSFVK</sequence>
<dbReference type="InterPro" id="IPR011051">
    <property type="entry name" value="RmlC_Cupin_sf"/>
</dbReference>
<evidence type="ECO:0000256" key="1">
    <source>
        <dbReference type="ARBA" id="ARBA00006479"/>
    </source>
</evidence>
<dbReference type="Gene3D" id="2.60.120.10">
    <property type="entry name" value="Jelly Rolls"/>
    <property type="match status" value="2"/>
</dbReference>
<dbReference type="PANTHER" id="PTHR18964">
    <property type="entry name" value="ROK (REPRESSOR, ORF, KINASE) FAMILY"/>
    <property type="match status" value="1"/>
</dbReference>
<dbReference type="STRING" id="1346286.SAMN05444362_102143"/>
<dbReference type="Gene3D" id="3.30.420.40">
    <property type="match status" value="2"/>
</dbReference>
<dbReference type="Pfam" id="PF00480">
    <property type="entry name" value="ROK"/>
    <property type="match status" value="1"/>
</dbReference>
<evidence type="ECO:0000256" key="2">
    <source>
        <dbReference type="SAM" id="Phobius"/>
    </source>
</evidence>
<dbReference type="EMBL" id="FQUC01000002">
    <property type="protein sequence ID" value="SHE76921.1"/>
    <property type="molecule type" value="Genomic_DNA"/>
</dbReference>
<dbReference type="InterPro" id="IPR014710">
    <property type="entry name" value="RmlC-like_jellyroll"/>
</dbReference>
<comment type="similarity">
    <text evidence="1">Belongs to the ROK (NagC/XylR) family.</text>
</comment>
<dbReference type="CDD" id="cd07010">
    <property type="entry name" value="cupin_PMI_type_I_N_bac"/>
    <property type="match status" value="1"/>
</dbReference>
<feature type="transmembrane region" description="Helical" evidence="2">
    <location>
        <begin position="12"/>
        <end position="31"/>
    </location>
</feature>
<dbReference type="PANTHER" id="PTHR18964:SF149">
    <property type="entry name" value="BIFUNCTIONAL UDP-N-ACETYLGLUCOSAMINE 2-EPIMERASE_N-ACETYLMANNOSAMINE KINASE"/>
    <property type="match status" value="1"/>
</dbReference>
<dbReference type="InterPro" id="IPR043129">
    <property type="entry name" value="ATPase_NBD"/>
</dbReference>
<keyword evidence="2" id="KW-0472">Membrane</keyword>
<name>A0A1M4W6M2_9BACT</name>
<dbReference type="AlphaFoldDB" id="A0A1M4W6M2"/>
<keyword evidence="3" id="KW-0808">Transferase</keyword>
<dbReference type="InterPro" id="IPR000600">
    <property type="entry name" value="ROK"/>
</dbReference>
<protein>
    <submittedName>
        <fullName evidence="3">Sugar kinase of the NBD/HSP70 family, may contain an N-terminal HTH domain</fullName>
    </submittedName>
</protein>
<dbReference type="GO" id="GO:0016301">
    <property type="term" value="F:kinase activity"/>
    <property type="evidence" value="ECO:0007669"/>
    <property type="project" value="UniProtKB-KW"/>
</dbReference>
<keyword evidence="4" id="KW-1185">Reference proteome</keyword>
<evidence type="ECO:0000313" key="3">
    <source>
        <dbReference type="EMBL" id="SHE76921.1"/>
    </source>
</evidence>